<dbReference type="PRINTS" id="PR00663">
    <property type="entry name" value="GALANINR"/>
</dbReference>
<evidence type="ECO:0000256" key="2">
    <source>
        <dbReference type="ARBA" id="ARBA00022692"/>
    </source>
</evidence>
<dbReference type="Proteomes" id="UP000230750">
    <property type="component" value="Unassembled WGS sequence"/>
</dbReference>
<dbReference type="AlphaFoldDB" id="A0A2G8L776"/>
<sequence length="363" mass="41637">MAQEYYYSSYDNFTSGNDVPEILAAGDYVMIIIFGVIFVIGVIGNVFVITVVRRKLTGFQIATNNLILSLSTADLCFLILNPPIATTAFLRRPWYLGSLLCKLAHFGINVSMFSSIYTLIALSFDRYSSLGEPFKLVRFPPKTHRNSKIIVCVIWCISILISSPYLIVFTTSDHGSGPICYDKWHDPMKQKARYLMAMFVVGYFIPLLLISATYIFIWRTAWRTLKHTTQKNSGVKRSRRNVTIIISIVILAFGICWLPHNIFYLWLSISRHHFPYTHGTYVLKLIALSSSYLNSSLNPIIYSLMSKKFREAAKILWQDCFLKPENRRGYTSTPVPKIYRGVRTRNTPHQNSNPKQWVELVPS</sequence>
<accession>A0A2G8L776</accession>
<feature type="transmembrane region" description="Helical" evidence="10">
    <location>
        <begin position="242"/>
        <end position="269"/>
    </location>
</feature>
<keyword evidence="5 10" id="KW-0472">Membrane</keyword>
<dbReference type="Pfam" id="PF00001">
    <property type="entry name" value="7tm_1"/>
    <property type="match status" value="1"/>
</dbReference>
<keyword evidence="7 9" id="KW-0675">Receptor</keyword>
<evidence type="ECO:0000256" key="7">
    <source>
        <dbReference type="ARBA" id="ARBA00023170"/>
    </source>
</evidence>
<dbReference type="PROSITE" id="PS50262">
    <property type="entry name" value="G_PROTEIN_RECEP_F1_2"/>
    <property type="match status" value="1"/>
</dbReference>
<dbReference type="EMBL" id="MRZV01000190">
    <property type="protein sequence ID" value="PIK56025.1"/>
    <property type="molecule type" value="Genomic_DNA"/>
</dbReference>
<proteinExistence type="inferred from homology"/>
<dbReference type="OrthoDB" id="2132067at2759"/>
<dbReference type="Gene3D" id="1.20.1070.10">
    <property type="entry name" value="Rhodopsin 7-helix transmembrane proteins"/>
    <property type="match status" value="1"/>
</dbReference>
<keyword evidence="6" id="KW-1015">Disulfide bond</keyword>
<feature type="transmembrane region" description="Helical" evidence="10">
    <location>
        <begin position="28"/>
        <end position="52"/>
    </location>
</feature>
<evidence type="ECO:0000256" key="5">
    <source>
        <dbReference type="ARBA" id="ARBA00023136"/>
    </source>
</evidence>
<evidence type="ECO:0000256" key="1">
    <source>
        <dbReference type="ARBA" id="ARBA00004141"/>
    </source>
</evidence>
<gene>
    <name evidence="12" type="ORF">BSL78_07050</name>
</gene>
<evidence type="ECO:0000256" key="4">
    <source>
        <dbReference type="ARBA" id="ARBA00023040"/>
    </source>
</evidence>
<evidence type="ECO:0000256" key="8">
    <source>
        <dbReference type="ARBA" id="ARBA00023224"/>
    </source>
</evidence>
<keyword evidence="3 10" id="KW-1133">Transmembrane helix</keyword>
<evidence type="ECO:0000259" key="11">
    <source>
        <dbReference type="PROSITE" id="PS50262"/>
    </source>
</evidence>
<comment type="similarity">
    <text evidence="9">Belongs to the G-protein coupled receptor 1 family.</text>
</comment>
<evidence type="ECO:0000313" key="12">
    <source>
        <dbReference type="EMBL" id="PIK56025.1"/>
    </source>
</evidence>
<comment type="subcellular location">
    <subcellularLocation>
        <location evidence="1">Membrane</location>
        <topology evidence="1">Multi-pass membrane protein</topology>
    </subcellularLocation>
</comment>
<dbReference type="GO" id="GO:0004930">
    <property type="term" value="F:G protein-coupled receptor activity"/>
    <property type="evidence" value="ECO:0007669"/>
    <property type="project" value="UniProtKB-KW"/>
</dbReference>
<dbReference type="SUPFAM" id="SSF81321">
    <property type="entry name" value="Family A G protein-coupled receptor-like"/>
    <property type="match status" value="1"/>
</dbReference>
<dbReference type="PANTHER" id="PTHR45695:SF34">
    <property type="entry name" value="GALANIN RECEPTOR 2B-LIKE"/>
    <property type="match status" value="1"/>
</dbReference>
<feature type="transmembrane region" description="Helical" evidence="10">
    <location>
        <begin position="149"/>
        <end position="168"/>
    </location>
</feature>
<keyword evidence="13" id="KW-1185">Reference proteome</keyword>
<feature type="transmembrane region" description="Helical" evidence="10">
    <location>
        <begin position="194"/>
        <end position="221"/>
    </location>
</feature>
<organism evidence="12 13">
    <name type="scientific">Stichopus japonicus</name>
    <name type="common">Sea cucumber</name>
    <dbReference type="NCBI Taxonomy" id="307972"/>
    <lineage>
        <taxon>Eukaryota</taxon>
        <taxon>Metazoa</taxon>
        <taxon>Echinodermata</taxon>
        <taxon>Eleutherozoa</taxon>
        <taxon>Echinozoa</taxon>
        <taxon>Holothuroidea</taxon>
        <taxon>Aspidochirotacea</taxon>
        <taxon>Aspidochirotida</taxon>
        <taxon>Stichopodidae</taxon>
        <taxon>Apostichopus</taxon>
    </lineage>
</organism>
<dbReference type="InterPro" id="IPR017452">
    <property type="entry name" value="GPCR_Rhodpsn_7TM"/>
</dbReference>
<evidence type="ECO:0000256" key="6">
    <source>
        <dbReference type="ARBA" id="ARBA00023157"/>
    </source>
</evidence>
<reference evidence="12 13" key="1">
    <citation type="journal article" date="2017" name="PLoS Biol.">
        <title>The sea cucumber genome provides insights into morphological evolution and visceral regeneration.</title>
        <authorList>
            <person name="Zhang X."/>
            <person name="Sun L."/>
            <person name="Yuan J."/>
            <person name="Sun Y."/>
            <person name="Gao Y."/>
            <person name="Zhang L."/>
            <person name="Li S."/>
            <person name="Dai H."/>
            <person name="Hamel J.F."/>
            <person name="Liu C."/>
            <person name="Yu Y."/>
            <person name="Liu S."/>
            <person name="Lin W."/>
            <person name="Guo K."/>
            <person name="Jin S."/>
            <person name="Xu P."/>
            <person name="Storey K.B."/>
            <person name="Huan P."/>
            <person name="Zhang T."/>
            <person name="Zhou Y."/>
            <person name="Zhang J."/>
            <person name="Lin C."/>
            <person name="Li X."/>
            <person name="Xing L."/>
            <person name="Huo D."/>
            <person name="Sun M."/>
            <person name="Wang L."/>
            <person name="Mercier A."/>
            <person name="Li F."/>
            <person name="Yang H."/>
            <person name="Xiang J."/>
        </authorList>
    </citation>
    <scope>NUCLEOTIDE SEQUENCE [LARGE SCALE GENOMIC DNA]</scope>
    <source>
        <strain evidence="12">Shaxun</strain>
        <tissue evidence="12">Muscle</tissue>
    </source>
</reference>
<dbReference type="PANTHER" id="PTHR45695">
    <property type="entry name" value="LEUCOKININ RECEPTOR-RELATED"/>
    <property type="match status" value="1"/>
</dbReference>
<feature type="transmembrane region" description="Helical" evidence="10">
    <location>
        <begin position="104"/>
        <end position="128"/>
    </location>
</feature>
<evidence type="ECO:0000313" key="13">
    <source>
        <dbReference type="Proteomes" id="UP000230750"/>
    </source>
</evidence>
<feature type="domain" description="G-protein coupled receptors family 1 profile" evidence="11">
    <location>
        <begin position="44"/>
        <end position="302"/>
    </location>
</feature>
<evidence type="ECO:0000256" key="10">
    <source>
        <dbReference type="SAM" id="Phobius"/>
    </source>
</evidence>
<feature type="transmembrane region" description="Helical" evidence="10">
    <location>
        <begin position="64"/>
        <end position="84"/>
    </location>
</feature>
<keyword evidence="2 9" id="KW-0812">Transmembrane</keyword>
<comment type="caution">
    <text evidence="12">The sequence shown here is derived from an EMBL/GenBank/DDBJ whole genome shotgun (WGS) entry which is preliminary data.</text>
</comment>
<evidence type="ECO:0000256" key="9">
    <source>
        <dbReference type="RuleBase" id="RU000688"/>
    </source>
</evidence>
<protein>
    <submittedName>
        <fullName evidence="12">Putative galanin receptor type 1-like</fullName>
    </submittedName>
</protein>
<dbReference type="InterPro" id="IPR000405">
    <property type="entry name" value="Galanin_rcpt"/>
</dbReference>
<keyword evidence="8 9" id="KW-0807">Transducer</keyword>
<dbReference type="InterPro" id="IPR000276">
    <property type="entry name" value="GPCR_Rhodpsn"/>
</dbReference>
<dbReference type="STRING" id="307972.A0A2G8L776"/>
<dbReference type="PRINTS" id="PR00237">
    <property type="entry name" value="GPCRRHODOPSN"/>
</dbReference>
<feature type="transmembrane region" description="Helical" evidence="10">
    <location>
        <begin position="281"/>
        <end position="304"/>
    </location>
</feature>
<name>A0A2G8L776_STIJA</name>
<dbReference type="GO" id="GO:0005886">
    <property type="term" value="C:plasma membrane"/>
    <property type="evidence" value="ECO:0007669"/>
    <property type="project" value="TreeGrafter"/>
</dbReference>
<evidence type="ECO:0000256" key="3">
    <source>
        <dbReference type="ARBA" id="ARBA00022989"/>
    </source>
</evidence>
<dbReference type="PROSITE" id="PS00237">
    <property type="entry name" value="G_PROTEIN_RECEP_F1_1"/>
    <property type="match status" value="1"/>
</dbReference>
<keyword evidence="4 9" id="KW-0297">G-protein coupled receptor</keyword>